<keyword evidence="6 12" id="KW-0418">Kinase</keyword>
<keyword evidence="9" id="KW-0472">Membrane</keyword>
<feature type="domain" description="Signal transduction histidine kinase subgroup 3 dimerisation and phosphoacceptor" evidence="11">
    <location>
        <begin position="176"/>
        <end position="240"/>
    </location>
</feature>
<evidence type="ECO:0000256" key="5">
    <source>
        <dbReference type="ARBA" id="ARBA00022741"/>
    </source>
</evidence>
<dbReference type="InterPro" id="IPR003594">
    <property type="entry name" value="HATPase_dom"/>
</dbReference>
<dbReference type="Pfam" id="PF07730">
    <property type="entry name" value="HisKA_3"/>
    <property type="match status" value="1"/>
</dbReference>
<keyword evidence="3" id="KW-0597">Phosphoprotein</keyword>
<dbReference type="EMBL" id="QGHB01000003">
    <property type="protein sequence ID" value="PWK88117.1"/>
    <property type="molecule type" value="Genomic_DNA"/>
</dbReference>
<dbReference type="Gene3D" id="3.30.565.10">
    <property type="entry name" value="Histidine kinase-like ATPase, C-terminal domain"/>
    <property type="match status" value="1"/>
</dbReference>
<keyword evidence="9" id="KW-0812">Transmembrane</keyword>
<evidence type="ECO:0000259" key="10">
    <source>
        <dbReference type="Pfam" id="PF02518"/>
    </source>
</evidence>
<keyword evidence="5" id="KW-0547">Nucleotide-binding</keyword>
<keyword evidence="7" id="KW-0067">ATP-binding</keyword>
<evidence type="ECO:0000256" key="9">
    <source>
        <dbReference type="SAM" id="Phobius"/>
    </source>
</evidence>
<keyword evidence="8" id="KW-0902">Two-component regulatory system</keyword>
<comment type="catalytic activity">
    <reaction evidence="1">
        <text>ATP + protein L-histidine = ADP + protein N-phospho-L-histidine.</text>
        <dbReference type="EC" id="2.7.13.3"/>
    </reaction>
</comment>
<feature type="transmembrane region" description="Helical" evidence="9">
    <location>
        <begin position="26"/>
        <end position="44"/>
    </location>
</feature>
<organism evidence="12 13">
    <name type="scientific">Lentzea atacamensis</name>
    <dbReference type="NCBI Taxonomy" id="531938"/>
    <lineage>
        <taxon>Bacteria</taxon>
        <taxon>Bacillati</taxon>
        <taxon>Actinomycetota</taxon>
        <taxon>Actinomycetes</taxon>
        <taxon>Pseudonocardiales</taxon>
        <taxon>Pseudonocardiaceae</taxon>
        <taxon>Lentzea</taxon>
    </lineage>
</organism>
<reference evidence="12 13" key="1">
    <citation type="submission" date="2018-05" db="EMBL/GenBank/DDBJ databases">
        <title>Genomic Encyclopedia of Type Strains, Phase IV (KMG-IV): sequencing the most valuable type-strain genomes for metagenomic binning, comparative biology and taxonomic classification.</title>
        <authorList>
            <person name="Goeker M."/>
        </authorList>
    </citation>
    <scope>NUCLEOTIDE SEQUENCE [LARGE SCALE GENOMIC DNA]</scope>
    <source>
        <strain evidence="12 13">DSM 45480</strain>
    </source>
</reference>
<evidence type="ECO:0000256" key="6">
    <source>
        <dbReference type="ARBA" id="ARBA00022777"/>
    </source>
</evidence>
<evidence type="ECO:0000256" key="8">
    <source>
        <dbReference type="ARBA" id="ARBA00023012"/>
    </source>
</evidence>
<evidence type="ECO:0000256" key="7">
    <source>
        <dbReference type="ARBA" id="ARBA00022840"/>
    </source>
</evidence>
<dbReference type="GO" id="GO:0016020">
    <property type="term" value="C:membrane"/>
    <property type="evidence" value="ECO:0007669"/>
    <property type="project" value="InterPro"/>
</dbReference>
<dbReference type="PANTHER" id="PTHR24421">
    <property type="entry name" value="NITRATE/NITRITE SENSOR PROTEIN NARX-RELATED"/>
    <property type="match status" value="1"/>
</dbReference>
<dbReference type="GO" id="GO:0000155">
    <property type="term" value="F:phosphorelay sensor kinase activity"/>
    <property type="evidence" value="ECO:0007669"/>
    <property type="project" value="InterPro"/>
</dbReference>
<proteinExistence type="predicted"/>
<dbReference type="AlphaFoldDB" id="A0A316I6J8"/>
<dbReference type="GO" id="GO:0005524">
    <property type="term" value="F:ATP binding"/>
    <property type="evidence" value="ECO:0007669"/>
    <property type="project" value="UniProtKB-KW"/>
</dbReference>
<feature type="transmembrane region" description="Helical" evidence="9">
    <location>
        <begin position="140"/>
        <end position="160"/>
    </location>
</feature>
<keyword evidence="4" id="KW-0808">Transferase</keyword>
<comment type="caution">
    <text evidence="12">The sequence shown here is derived from an EMBL/GenBank/DDBJ whole genome shotgun (WGS) entry which is preliminary data.</text>
</comment>
<dbReference type="GO" id="GO:0046983">
    <property type="term" value="F:protein dimerization activity"/>
    <property type="evidence" value="ECO:0007669"/>
    <property type="project" value="InterPro"/>
</dbReference>
<evidence type="ECO:0000313" key="12">
    <source>
        <dbReference type="EMBL" id="PWK88117.1"/>
    </source>
</evidence>
<keyword evidence="9" id="KW-1133">Transmembrane helix</keyword>
<dbReference type="InterPro" id="IPR050482">
    <property type="entry name" value="Sensor_HK_TwoCompSys"/>
</dbReference>
<evidence type="ECO:0000256" key="3">
    <source>
        <dbReference type="ARBA" id="ARBA00022553"/>
    </source>
</evidence>
<protein>
    <recommendedName>
        <fullName evidence="2">histidine kinase</fullName>
        <ecNumber evidence="2">2.7.13.3</ecNumber>
    </recommendedName>
</protein>
<dbReference type="PANTHER" id="PTHR24421:SF10">
    <property type="entry name" value="NITRATE_NITRITE SENSOR PROTEIN NARQ"/>
    <property type="match status" value="1"/>
</dbReference>
<accession>A0A316I6J8</accession>
<dbReference type="Gene3D" id="1.20.5.1930">
    <property type="match status" value="1"/>
</dbReference>
<dbReference type="EC" id="2.7.13.3" evidence="2"/>
<feature type="transmembrane region" description="Helical" evidence="9">
    <location>
        <begin position="105"/>
        <end position="128"/>
    </location>
</feature>
<evidence type="ECO:0000256" key="4">
    <source>
        <dbReference type="ARBA" id="ARBA00022679"/>
    </source>
</evidence>
<dbReference type="SUPFAM" id="SSF55874">
    <property type="entry name" value="ATPase domain of HSP90 chaperone/DNA topoisomerase II/histidine kinase"/>
    <property type="match status" value="1"/>
</dbReference>
<dbReference type="InterPro" id="IPR011712">
    <property type="entry name" value="Sig_transdc_His_kin_sub3_dim/P"/>
</dbReference>
<evidence type="ECO:0000256" key="1">
    <source>
        <dbReference type="ARBA" id="ARBA00000085"/>
    </source>
</evidence>
<feature type="transmembrane region" description="Helical" evidence="9">
    <location>
        <begin position="51"/>
        <end position="69"/>
    </location>
</feature>
<evidence type="ECO:0000313" key="13">
    <source>
        <dbReference type="Proteomes" id="UP000246005"/>
    </source>
</evidence>
<sequence>MKIRTSAYAPGRIVGTMQLRIKWQDVTLTVALLFFGLAGTRFAARLQGAEQLDVLAYLLITVAATGLLFRSVRPLWTFAMTTAAIAVYLALGYPFGPILVSGVAAMYAVAMYASIELAAGCALLYALVILPWWNDSVTSWITWSAGWILLPAAAGVLMKLRRKSVVDVRERAVISERLRLAQEVHDVVGHGLSVIAMQAGVALYVLDSDPAKARASLEAIRDTSREALDGLRSELDTLRGSAPLRPTISLADVPALAARMREAGLEVSVELDDVELPGNLQLGVYRIVQESLTNVLRHASPGVTASVRVYAVRGELVVEIADTGTPGPFTEGHGITGMRMRAESFGGTLEAGPRNDGFAVIARIPLPS</sequence>
<dbReference type="Pfam" id="PF02518">
    <property type="entry name" value="HATPase_c"/>
    <property type="match status" value="1"/>
</dbReference>
<dbReference type="CDD" id="cd16917">
    <property type="entry name" value="HATPase_UhpB-NarQ-NarX-like"/>
    <property type="match status" value="1"/>
</dbReference>
<name>A0A316I6J8_9PSEU</name>
<evidence type="ECO:0000256" key="2">
    <source>
        <dbReference type="ARBA" id="ARBA00012438"/>
    </source>
</evidence>
<dbReference type="InterPro" id="IPR036890">
    <property type="entry name" value="HATPase_C_sf"/>
</dbReference>
<gene>
    <name evidence="12" type="ORF">C8D88_103313</name>
</gene>
<evidence type="ECO:0000259" key="11">
    <source>
        <dbReference type="Pfam" id="PF07730"/>
    </source>
</evidence>
<dbReference type="Proteomes" id="UP000246005">
    <property type="component" value="Unassembled WGS sequence"/>
</dbReference>
<feature type="domain" description="Histidine kinase/HSP90-like ATPase" evidence="10">
    <location>
        <begin position="281"/>
        <end position="367"/>
    </location>
</feature>